<dbReference type="SMART" id="SM00220">
    <property type="entry name" value="S_TKc"/>
    <property type="match status" value="1"/>
</dbReference>
<dbReference type="SUPFAM" id="SSF56112">
    <property type="entry name" value="Protein kinase-like (PK-like)"/>
    <property type="match status" value="1"/>
</dbReference>
<keyword evidence="5" id="KW-0808">Transferase</keyword>
<dbReference type="Gene3D" id="1.10.510.10">
    <property type="entry name" value="Transferase(Phosphotransferase) domain 1"/>
    <property type="match status" value="1"/>
</dbReference>
<dbReference type="PANTHER" id="PTHR24346:SF77">
    <property type="entry name" value="SERINE THREONINE PROTEIN KINASE"/>
    <property type="match status" value="1"/>
</dbReference>
<evidence type="ECO:0000259" key="14">
    <source>
        <dbReference type="PROSITE" id="PS50011"/>
    </source>
</evidence>
<dbReference type="PROSITE" id="PS00107">
    <property type="entry name" value="PROTEIN_KINASE_ATP"/>
    <property type="match status" value="1"/>
</dbReference>
<gene>
    <name evidence="15" type="ORF">ALC53_06062</name>
</gene>
<organism evidence="15 16">
    <name type="scientific">Atta colombica</name>
    <dbReference type="NCBI Taxonomy" id="520822"/>
    <lineage>
        <taxon>Eukaryota</taxon>
        <taxon>Metazoa</taxon>
        <taxon>Ecdysozoa</taxon>
        <taxon>Arthropoda</taxon>
        <taxon>Hexapoda</taxon>
        <taxon>Insecta</taxon>
        <taxon>Pterygota</taxon>
        <taxon>Neoptera</taxon>
        <taxon>Endopterygota</taxon>
        <taxon>Hymenoptera</taxon>
        <taxon>Apocrita</taxon>
        <taxon>Aculeata</taxon>
        <taxon>Formicoidea</taxon>
        <taxon>Formicidae</taxon>
        <taxon>Myrmicinae</taxon>
        <taxon>Atta</taxon>
    </lineage>
</organism>
<dbReference type="InterPro" id="IPR011009">
    <property type="entry name" value="Kinase-like_dom_sf"/>
</dbReference>
<evidence type="ECO:0000256" key="9">
    <source>
        <dbReference type="ARBA" id="ARBA00022860"/>
    </source>
</evidence>
<dbReference type="FunFam" id="1.10.510.10:FF:000571">
    <property type="entry name" value="Maternal embryonic leucine zipper kinase"/>
    <property type="match status" value="1"/>
</dbReference>
<keyword evidence="7 15" id="KW-0418">Kinase</keyword>
<feature type="domain" description="Protein kinase" evidence="14">
    <location>
        <begin position="421"/>
        <end position="691"/>
    </location>
</feature>
<comment type="catalytic activity">
    <reaction evidence="10">
        <text>L-threonyl-[protein] + ATP = O-phospho-L-threonyl-[protein] + ADP + H(+)</text>
        <dbReference type="Rhea" id="RHEA:46608"/>
        <dbReference type="Rhea" id="RHEA-COMP:11060"/>
        <dbReference type="Rhea" id="RHEA-COMP:11605"/>
        <dbReference type="ChEBI" id="CHEBI:15378"/>
        <dbReference type="ChEBI" id="CHEBI:30013"/>
        <dbReference type="ChEBI" id="CHEBI:30616"/>
        <dbReference type="ChEBI" id="CHEBI:61977"/>
        <dbReference type="ChEBI" id="CHEBI:456216"/>
        <dbReference type="EC" id="2.7.11.17"/>
    </reaction>
</comment>
<evidence type="ECO:0000256" key="13">
    <source>
        <dbReference type="SAM" id="MobiDB-lite"/>
    </source>
</evidence>
<name>A0A195BGI3_9HYME</name>
<feature type="region of interest" description="Disordered" evidence="13">
    <location>
        <begin position="73"/>
        <end position="132"/>
    </location>
</feature>
<evidence type="ECO:0000256" key="11">
    <source>
        <dbReference type="ARBA" id="ARBA00047430"/>
    </source>
</evidence>
<proteinExistence type="predicted"/>
<evidence type="ECO:0000313" key="16">
    <source>
        <dbReference type="Proteomes" id="UP000078540"/>
    </source>
</evidence>
<dbReference type="GO" id="GO:0005634">
    <property type="term" value="C:nucleus"/>
    <property type="evidence" value="ECO:0007669"/>
    <property type="project" value="UniProtKB-ARBA"/>
</dbReference>
<dbReference type="InterPro" id="IPR017441">
    <property type="entry name" value="Protein_kinase_ATP_BS"/>
</dbReference>
<evidence type="ECO:0000256" key="1">
    <source>
        <dbReference type="ARBA" id="ARBA00004496"/>
    </source>
</evidence>
<feature type="compositionally biased region" description="Low complexity" evidence="13">
    <location>
        <begin position="94"/>
        <end position="112"/>
    </location>
</feature>
<dbReference type="InterPro" id="IPR008271">
    <property type="entry name" value="Ser/Thr_kinase_AS"/>
</dbReference>
<feature type="compositionally biased region" description="Basic and acidic residues" evidence="13">
    <location>
        <begin position="172"/>
        <end position="197"/>
    </location>
</feature>
<keyword evidence="9" id="KW-0112">Calmodulin-binding</keyword>
<reference evidence="15 16" key="1">
    <citation type="submission" date="2015-09" db="EMBL/GenBank/DDBJ databases">
        <title>Atta colombica WGS genome.</title>
        <authorList>
            <person name="Nygaard S."/>
            <person name="Hu H."/>
            <person name="Boomsma J."/>
            <person name="Zhang G."/>
        </authorList>
    </citation>
    <scope>NUCLEOTIDE SEQUENCE [LARGE SCALE GENOMIC DNA]</scope>
    <source>
        <strain evidence="15">Treedump-2</strain>
        <tissue evidence="15">Whole body</tissue>
    </source>
</reference>
<dbReference type="PANTHER" id="PTHR24346">
    <property type="entry name" value="MAP/MICROTUBULE AFFINITY-REGULATING KINASE"/>
    <property type="match status" value="1"/>
</dbReference>
<dbReference type="FunFam" id="3.30.200.20:FF:000429">
    <property type="entry name" value="Calcium/calmodulin-dependent protein kinase kinase"/>
    <property type="match status" value="1"/>
</dbReference>
<dbReference type="GO" id="GO:0005737">
    <property type="term" value="C:cytoplasm"/>
    <property type="evidence" value="ECO:0007669"/>
    <property type="project" value="UniProtKB-SubCell"/>
</dbReference>
<feature type="compositionally biased region" description="Basic and acidic residues" evidence="13">
    <location>
        <begin position="772"/>
        <end position="786"/>
    </location>
</feature>
<evidence type="ECO:0000256" key="3">
    <source>
        <dbReference type="ARBA" id="ARBA00022490"/>
    </source>
</evidence>
<dbReference type="PROSITE" id="PS50011">
    <property type="entry name" value="PROTEIN_KINASE_DOM"/>
    <property type="match status" value="1"/>
</dbReference>
<evidence type="ECO:0000256" key="7">
    <source>
        <dbReference type="ARBA" id="ARBA00022777"/>
    </source>
</evidence>
<dbReference type="Proteomes" id="UP000078540">
    <property type="component" value="Unassembled WGS sequence"/>
</dbReference>
<protein>
    <recommendedName>
        <fullName evidence="2">calcium/calmodulin-dependent protein kinase</fullName>
        <ecNumber evidence="2">2.7.11.17</ecNumber>
    </recommendedName>
</protein>
<comment type="catalytic activity">
    <reaction evidence="11">
        <text>L-seryl-[protein] + ATP = O-phospho-L-seryl-[protein] + ADP + H(+)</text>
        <dbReference type="Rhea" id="RHEA:17989"/>
        <dbReference type="Rhea" id="RHEA-COMP:9863"/>
        <dbReference type="Rhea" id="RHEA-COMP:11604"/>
        <dbReference type="ChEBI" id="CHEBI:15378"/>
        <dbReference type="ChEBI" id="CHEBI:29999"/>
        <dbReference type="ChEBI" id="CHEBI:30616"/>
        <dbReference type="ChEBI" id="CHEBI:83421"/>
        <dbReference type="ChEBI" id="CHEBI:456216"/>
        <dbReference type="EC" id="2.7.11.17"/>
    </reaction>
</comment>
<comment type="subcellular location">
    <subcellularLocation>
        <location evidence="1">Cytoplasm</location>
    </subcellularLocation>
</comment>
<feature type="region of interest" description="Disordered" evidence="13">
    <location>
        <begin position="156"/>
        <end position="198"/>
    </location>
</feature>
<dbReference type="EMBL" id="KQ976490">
    <property type="protein sequence ID" value="KYM83331.1"/>
    <property type="molecule type" value="Genomic_DNA"/>
</dbReference>
<keyword evidence="3" id="KW-0963">Cytoplasm</keyword>
<feature type="region of interest" description="Disordered" evidence="13">
    <location>
        <begin position="740"/>
        <end position="810"/>
    </location>
</feature>
<sequence>MPRKFSLQTILRRRPTHISIGSHPYRCVAPSIVRKKGESANRVDYSQPISALGEGHSFFAGRDLPAQLVGREAKKEKSSCERLLSSPDIVSKGSAVDSSPSNSPTSKTTNASDTEQLSTDAPGPSKVLSSPEYIQEVRKDSALYLEEGEGTLKTVTQTTTDVLRRQSSGYVSRRDSLEDNRRNSTSDTQQQEKERYKSKSITLGALIEDLAGKKEENTEENIENIKPSAEVAKERMPTTEIYRKVSSSNLDMPDVDEAKEVVREKTLPRQKSFETQEITEGLTTRLSDMQVTSIFKNPNIYVPRNSGKNAPSDEAGTIQRDTVIGHSGGDSNCKNVHKTNVETIIASDNNRTVDLRKLSLPDEAGPSQRLFEKADVTYKSVHSRYPHASPQRSPRKRIRALNRECSVDSQHDSQQQQLNQYKVLNEIGKGSFGVVKKVFNEEDGAYYAMKIVSKRKLMKKTGIFGRIPPRRAGADPLAKVYREIAILKKLDHPNVVKLVEVLDHPDKDNLYLVFELVHRGEILLIPTDKPLNEETARRYFRDIVLGVEYLHYQKIVHRDIKPSNLLVDRDDRIKIADLGVSTELRESGELLIGQAGTPAFAAPETTVANAQYLGPPCDIWSMGITLYALVTGDLPWRASDSTAIQEVVRSKPLMFPDNRLSSELRYLIEGMLDKSPQTRLILPKVKQHPWLTNNATEPLPAEVDNCRLRVTVTEEEVIRLGTLLLVKNMLKQHSFQNPFLPKRLGRTADNDASTESPATGPKVGISSSPHNDAMRDAKAERFHEAGRSNSAPDSYDWHTSGRGADERQWTHKPRKPINRDARLRSCTLFATRVQSKPQITKLFPVEGLTAYHKQFNDTTKSLDKFWEKLRTTYNFVFHQPDNTSNVEKILAKNTSDPNLQTLRLIWTDTLKADNYTNLKYPNNTFLNQIKSLSIPKSRDSKATSSNLKKDSSVEIKINENNVSSTNSNKKSSNEAKILPDDDWFNDIQPLEQLELQDEELDKKNEVESVTPGTTLPTTVGRHLLEWLGTLFGLTYSIYSKLSSTTCGNEKLTQ</sequence>
<keyword evidence="6 12" id="KW-0547">Nucleotide-binding</keyword>
<evidence type="ECO:0000313" key="15">
    <source>
        <dbReference type="EMBL" id="KYM83331.1"/>
    </source>
</evidence>
<keyword evidence="8 12" id="KW-0067">ATP-binding</keyword>
<dbReference type="GO" id="GO:0004683">
    <property type="term" value="F:calcium/calmodulin-dependent protein kinase activity"/>
    <property type="evidence" value="ECO:0007669"/>
    <property type="project" value="UniProtKB-EC"/>
</dbReference>
<evidence type="ECO:0000256" key="12">
    <source>
        <dbReference type="PROSITE-ProRule" id="PRU10141"/>
    </source>
</evidence>
<evidence type="ECO:0000256" key="8">
    <source>
        <dbReference type="ARBA" id="ARBA00022840"/>
    </source>
</evidence>
<evidence type="ECO:0000256" key="5">
    <source>
        <dbReference type="ARBA" id="ARBA00022679"/>
    </source>
</evidence>
<evidence type="ECO:0000256" key="2">
    <source>
        <dbReference type="ARBA" id="ARBA00012434"/>
    </source>
</evidence>
<accession>A0A195BGI3</accession>
<keyword evidence="4" id="KW-0723">Serine/threonine-protein kinase</keyword>
<feature type="binding site" evidence="12">
    <location>
        <position position="450"/>
    </location>
    <ligand>
        <name>ATP</name>
        <dbReference type="ChEBI" id="CHEBI:30616"/>
    </ligand>
</feature>
<evidence type="ECO:0000256" key="10">
    <source>
        <dbReference type="ARBA" id="ARBA00047307"/>
    </source>
</evidence>
<keyword evidence="16" id="KW-1185">Reference proteome</keyword>
<dbReference type="GO" id="GO:0005516">
    <property type="term" value="F:calmodulin binding"/>
    <property type="evidence" value="ECO:0007669"/>
    <property type="project" value="UniProtKB-KW"/>
</dbReference>
<dbReference type="GO" id="GO:0005524">
    <property type="term" value="F:ATP binding"/>
    <property type="evidence" value="ECO:0007669"/>
    <property type="project" value="UniProtKB-UniRule"/>
</dbReference>
<evidence type="ECO:0000256" key="6">
    <source>
        <dbReference type="ARBA" id="ARBA00022741"/>
    </source>
</evidence>
<dbReference type="GO" id="GO:0035556">
    <property type="term" value="P:intracellular signal transduction"/>
    <property type="evidence" value="ECO:0007669"/>
    <property type="project" value="TreeGrafter"/>
</dbReference>
<dbReference type="InterPro" id="IPR000719">
    <property type="entry name" value="Prot_kinase_dom"/>
</dbReference>
<dbReference type="PROSITE" id="PS00108">
    <property type="entry name" value="PROTEIN_KINASE_ST"/>
    <property type="match status" value="1"/>
</dbReference>
<dbReference type="Pfam" id="PF00069">
    <property type="entry name" value="Pkinase"/>
    <property type="match status" value="1"/>
</dbReference>
<dbReference type="STRING" id="520822.A0A195BGI3"/>
<dbReference type="Gene3D" id="3.30.200.20">
    <property type="entry name" value="Phosphorylase Kinase, domain 1"/>
    <property type="match status" value="1"/>
</dbReference>
<dbReference type="AlphaFoldDB" id="A0A195BGI3"/>
<dbReference type="EC" id="2.7.11.17" evidence="2"/>
<evidence type="ECO:0000256" key="4">
    <source>
        <dbReference type="ARBA" id="ARBA00022527"/>
    </source>
</evidence>